<organism evidence="5 6">
    <name type="scientific">Chryseobacterium koreense CCUG 49689</name>
    <dbReference type="NCBI Taxonomy" id="1304281"/>
    <lineage>
        <taxon>Bacteria</taxon>
        <taxon>Pseudomonadati</taxon>
        <taxon>Bacteroidota</taxon>
        <taxon>Flavobacteriia</taxon>
        <taxon>Flavobacteriales</taxon>
        <taxon>Weeksellaceae</taxon>
        <taxon>Chryseobacterium group</taxon>
        <taxon>Chryseobacterium</taxon>
    </lineage>
</organism>
<accession>A0A0J7J1F9</accession>
<protein>
    <submittedName>
        <fullName evidence="5">Beta-carotene hydroxylase</fullName>
    </submittedName>
</protein>
<evidence type="ECO:0000256" key="1">
    <source>
        <dbReference type="ARBA" id="ARBA00009324"/>
    </source>
</evidence>
<evidence type="ECO:0000256" key="3">
    <source>
        <dbReference type="ARBA" id="ARBA00023002"/>
    </source>
</evidence>
<dbReference type="PATRIC" id="fig|1304281.5.peg.968"/>
<feature type="transmembrane region" description="Helical" evidence="4">
    <location>
        <begin position="73"/>
        <end position="91"/>
    </location>
</feature>
<keyword evidence="3" id="KW-0560">Oxidoreductase</keyword>
<reference evidence="5 6" key="1">
    <citation type="journal article" date="2004" name="Int. J. Syst. Evol. Microbiol.">
        <title>Kaistella koreensis gen. nov., sp. nov., a novel member of the Chryseobacterium-Bergeyella-Riemerella branch.</title>
        <authorList>
            <person name="Kim M.K."/>
            <person name="Im W.T."/>
            <person name="Shin Y.K."/>
            <person name="Lim J.H."/>
            <person name="Kim S.H."/>
            <person name="Lee B.C."/>
            <person name="Park M.Y."/>
            <person name="Lee K.Y."/>
            <person name="Lee S.T."/>
        </authorList>
    </citation>
    <scope>NUCLEOTIDE SEQUENCE [LARGE SCALE GENOMIC DNA]</scope>
    <source>
        <strain evidence="5 6">CCUG 49689</strain>
    </source>
</reference>
<sequence>MNLLITIAVFIGMEGATWIIHKYIMHGFLWMLHKDHHDHSNEGVLEKNDYFFVIFALPTIALMYFGSLQNYNALFFIGLGIMLYGMAYFFVHDIFIHQRLKVFKHTDNPYFLALRRAHKQHHKHLGKEDGECFGFLYVPYKYFKMYFNKEQK</sequence>
<keyword evidence="4" id="KW-1133">Transmembrane helix</keyword>
<keyword evidence="4" id="KW-0472">Membrane</keyword>
<feature type="transmembrane region" description="Helical" evidence="4">
    <location>
        <begin position="50"/>
        <end position="67"/>
    </location>
</feature>
<evidence type="ECO:0000256" key="2">
    <source>
        <dbReference type="ARBA" id="ARBA00022746"/>
    </source>
</evidence>
<evidence type="ECO:0000313" key="5">
    <source>
        <dbReference type="EMBL" id="KMQ71899.1"/>
    </source>
</evidence>
<name>A0A0J7J1F9_9FLAO</name>
<dbReference type="GO" id="GO:0010291">
    <property type="term" value="F:beta-carotene 3-hydroxylase activity"/>
    <property type="evidence" value="ECO:0007669"/>
    <property type="project" value="TreeGrafter"/>
</dbReference>
<proteinExistence type="inferred from homology"/>
<dbReference type="EMBL" id="LFNG01000005">
    <property type="protein sequence ID" value="KMQ71899.1"/>
    <property type="molecule type" value="Genomic_DNA"/>
</dbReference>
<keyword evidence="4" id="KW-0812">Transmembrane</keyword>
<gene>
    <name evidence="5" type="ORF">ACM44_04485</name>
</gene>
<dbReference type="PANTHER" id="PTHR31899">
    <property type="entry name" value="BETA-CAROTENE 3-HYDROXYLASE 1, CHLOROPLASTIC"/>
    <property type="match status" value="1"/>
</dbReference>
<evidence type="ECO:0000313" key="6">
    <source>
        <dbReference type="Proteomes" id="UP000035900"/>
    </source>
</evidence>
<evidence type="ECO:0000256" key="4">
    <source>
        <dbReference type="SAM" id="Phobius"/>
    </source>
</evidence>
<keyword evidence="2" id="KW-0125">Carotenoid biosynthesis</keyword>
<dbReference type="InterPro" id="IPR045019">
    <property type="entry name" value="BETA-OHASE-like"/>
</dbReference>
<dbReference type="GO" id="GO:0016119">
    <property type="term" value="P:carotene metabolic process"/>
    <property type="evidence" value="ECO:0007669"/>
    <property type="project" value="TreeGrafter"/>
</dbReference>
<dbReference type="STRING" id="1304281.ACM44_04485"/>
<dbReference type="GO" id="GO:0016123">
    <property type="term" value="P:xanthophyll biosynthetic process"/>
    <property type="evidence" value="ECO:0007669"/>
    <property type="project" value="TreeGrafter"/>
</dbReference>
<comment type="caution">
    <text evidence="5">The sequence shown here is derived from an EMBL/GenBank/DDBJ whole genome shotgun (WGS) entry which is preliminary data.</text>
</comment>
<comment type="similarity">
    <text evidence="1">Belongs to the sterol desaturase family.</text>
</comment>
<dbReference type="PANTHER" id="PTHR31899:SF9">
    <property type="entry name" value="BETA-CAROTENE 3-HYDROXYLASE 1, CHLOROPLASTIC"/>
    <property type="match status" value="1"/>
</dbReference>
<keyword evidence="6" id="KW-1185">Reference proteome</keyword>
<feature type="transmembrane region" description="Helical" evidence="4">
    <location>
        <begin position="6"/>
        <end position="29"/>
    </location>
</feature>
<dbReference type="OrthoDB" id="5243888at2"/>
<dbReference type="Proteomes" id="UP000035900">
    <property type="component" value="Unassembled WGS sequence"/>
</dbReference>
<dbReference type="AlphaFoldDB" id="A0A0J7J1F9"/>
<dbReference type="RefSeq" id="WP_048498866.1">
    <property type="nucleotide sequence ID" value="NZ_LFNG01000005.1"/>
</dbReference>